<evidence type="ECO:0000313" key="2">
    <source>
        <dbReference type="EMBL" id="CPV60739.1"/>
    </source>
</evidence>
<dbReference type="PANTHER" id="PTHR33371:SF4">
    <property type="entry name" value="INTERMEMBRANE PHOSPHOLIPID TRANSPORT SYSTEM BINDING PROTEIN MLAD"/>
    <property type="match status" value="1"/>
</dbReference>
<dbReference type="InterPro" id="IPR052336">
    <property type="entry name" value="MlaD_Phospholipid_Transporter"/>
</dbReference>
<dbReference type="Proteomes" id="UP000045782">
    <property type="component" value="Unassembled WGS sequence"/>
</dbReference>
<accession>A0A0U0ZNZ4</accession>
<feature type="domain" description="Mce/MlaD" evidence="1">
    <location>
        <begin position="41"/>
        <end position="109"/>
    </location>
</feature>
<name>A0A0U0ZNZ4_9MYCO</name>
<dbReference type="AlphaFoldDB" id="A0A0U0ZNZ4"/>
<dbReference type="EMBL" id="CSWP01000006">
    <property type="protein sequence ID" value="CPV60739.1"/>
    <property type="molecule type" value="Genomic_DNA"/>
</dbReference>
<proteinExistence type="predicted"/>
<reference evidence="2 3" key="1">
    <citation type="submission" date="2015-03" db="EMBL/GenBank/DDBJ databases">
        <authorList>
            <person name="Murphy D."/>
        </authorList>
    </citation>
    <scope>NUCLEOTIDE SEQUENCE [LARGE SCALE GENOMIC DNA]</scope>
    <source>
        <strain evidence="2 3">PAP088</strain>
    </source>
</reference>
<dbReference type="InterPro" id="IPR003399">
    <property type="entry name" value="Mce/MlaD"/>
</dbReference>
<evidence type="ECO:0000259" key="1">
    <source>
        <dbReference type="Pfam" id="PF02470"/>
    </source>
</evidence>
<evidence type="ECO:0000313" key="3">
    <source>
        <dbReference type="Proteomes" id="UP000045782"/>
    </source>
</evidence>
<organism evidence="2 3">
    <name type="scientific">Mycobacteroides abscessus</name>
    <dbReference type="NCBI Taxonomy" id="36809"/>
    <lineage>
        <taxon>Bacteria</taxon>
        <taxon>Bacillati</taxon>
        <taxon>Actinomycetota</taxon>
        <taxon>Actinomycetes</taxon>
        <taxon>Mycobacteriales</taxon>
        <taxon>Mycobacteriaceae</taxon>
        <taxon>Mycobacteroides</taxon>
    </lineage>
</organism>
<gene>
    <name evidence="2" type="ORF">ERS075579_03269</name>
</gene>
<dbReference type="GO" id="GO:0005576">
    <property type="term" value="C:extracellular region"/>
    <property type="evidence" value="ECO:0007669"/>
    <property type="project" value="TreeGrafter"/>
</dbReference>
<sequence>MATRIADRIVRSSMTAVMAATVMGIGSSCAPPSRPDASYCAFVPDTVGLYVGNPVTQMGYPIGKITEIEPASTHVRVDFSVTMQRELPDGVKAVIRSPTILADRSLELVGNYSDGPRLERGGGCIPLIRSMSPKSLSEVIGAADTFLNAINSSGSANVADTVRGLDQLAHNNGQRAGDLLSVSSALLDSPDQAVSDIGSIVQNTAQLTTALKEMRGPMKEILQDLPTTTPDLVDAINGASRLAGPFGYGTLGPLIETVAVLETRLGDETQITLDSVSAAVRKVAPHANALAGLFDGVPWWINGMANRDNNKHFDIFNIAYRPPLFRVPTHNGLALCGMMNASMPGSCADVNGQPYAVDVALLQYVLQEASRR</sequence>
<dbReference type="Pfam" id="PF02470">
    <property type="entry name" value="MlaD"/>
    <property type="match status" value="1"/>
</dbReference>
<dbReference type="RefSeq" id="WP_032703321.1">
    <property type="nucleotide sequence ID" value="NZ_CSWP01000006.1"/>
</dbReference>
<dbReference type="PANTHER" id="PTHR33371">
    <property type="entry name" value="INTERMEMBRANE PHOSPHOLIPID TRANSPORT SYSTEM BINDING PROTEIN MLAD-RELATED"/>
    <property type="match status" value="1"/>
</dbReference>
<dbReference type="PROSITE" id="PS51257">
    <property type="entry name" value="PROKAR_LIPOPROTEIN"/>
    <property type="match status" value="1"/>
</dbReference>
<protein>
    <submittedName>
        <fullName evidence="2">Mce family protein</fullName>
    </submittedName>
</protein>